<evidence type="ECO:0000256" key="1">
    <source>
        <dbReference type="SAM" id="MobiDB-lite"/>
    </source>
</evidence>
<dbReference type="Proteomes" id="UP000250235">
    <property type="component" value="Unassembled WGS sequence"/>
</dbReference>
<evidence type="ECO:0000313" key="3">
    <source>
        <dbReference type="Proteomes" id="UP000250235"/>
    </source>
</evidence>
<feature type="region of interest" description="Disordered" evidence="1">
    <location>
        <begin position="158"/>
        <end position="179"/>
    </location>
</feature>
<dbReference type="EMBL" id="KQ996060">
    <property type="protein sequence ID" value="KZV45534.1"/>
    <property type="molecule type" value="Genomic_DNA"/>
</dbReference>
<gene>
    <name evidence="2" type="ORF">F511_37088</name>
</gene>
<organism evidence="2 3">
    <name type="scientific">Dorcoceras hygrometricum</name>
    <dbReference type="NCBI Taxonomy" id="472368"/>
    <lineage>
        <taxon>Eukaryota</taxon>
        <taxon>Viridiplantae</taxon>
        <taxon>Streptophyta</taxon>
        <taxon>Embryophyta</taxon>
        <taxon>Tracheophyta</taxon>
        <taxon>Spermatophyta</taxon>
        <taxon>Magnoliopsida</taxon>
        <taxon>eudicotyledons</taxon>
        <taxon>Gunneridae</taxon>
        <taxon>Pentapetalae</taxon>
        <taxon>asterids</taxon>
        <taxon>lamiids</taxon>
        <taxon>Lamiales</taxon>
        <taxon>Gesneriaceae</taxon>
        <taxon>Didymocarpoideae</taxon>
        <taxon>Trichosporeae</taxon>
        <taxon>Loxocarpinae</taxon>
        <taxon>Dorcoceras</taxon>
    </lineage>
</organism>
<proteinExistence type="predicted"/>
<dbReference type="AlphaFoldDB" id="A0A2Z7CLS0"/>
<dbReference type="OrthoDB" id="1424968at2759"/>
<accession>A0A2Z7CLS0</accession>
<sequence>MIHCIKQEEWVVCRVFQKSLIVKKPQQTASSPQSKESPSDTNAMVNELQDMEYFQNFSNTMPIISPSANIATQGCNNDNIANWGAAANSLQSLTNWPLLSTNLSMNSLFLTALQLRGCGHSPPTGAAMGAMEGYSLMPQGSSSPFGNDFGATFGMGSSSSRLLGDDQPPARRSNPITWTPTFGDDCSSKASIVLVN</sequence>
<reference evidence="2 3" key="1">
    <citation type="journal article" date="2015" name="Proc. Natl. Acad. Sci. U.S.A.">
        <title>The resurrection genome of Boea hygrometrica: A blueprint for survival of dehydration.</title>
        <authorList>
            <person name="Xiao L."/>
            <person name="Yang G."/>
            <person name="Zhang L."/>
            <person name="Yang X."/>
            <person name="Zhao S."/>
            <person name="Ji Z."/>
            <person name="Zhou Q."/>
            <person name="Hu M."/>
            <person name="Wang Y."/>
            <person name="Chen M."/>
            <person name="Xu Y."/>
            <person name="Jin H."/>
            <person name="Xiao X."/>
            <person name="Hu G."/>
            <person name="Bao F."/>
            <person name="Hu Y."/>
            <person name="Wan P."/>
            <person name="Li L."/>
            <person name="Deng X."/>
            <person name="Kuang T."/>
            <person name="Xiang C."/>
            <person name="Zhu J.K."/>
            <person name="Oliver M.J."/>
            <person name="He Y."/>
        </authorList>
    </citation>
    <scope>NUCLEOTIDE SEQUENCE [LARGE SCALE GENOMIC DNA]</scope>
    <source>
        <strain evidence="3">cv. XS01</strain>
    </source>
</reference>
<keyword evidence="3" id="KW-1185">Reference proteome</keyword>
<name>A0A2Z7CLS0_9LAMI</name>
<evidence type="ECO:0000313" key="2">
    <source>
        <dbReference type="EMBL" id="KZV45534.1"/>
    </source>
</evidence>
<protein>
    <submittedName>
        <fullName evidence="2">Uncharacterized protein</fullName>
    </submittedName>
</protein>